<dbReference type="EMBL" id="JAHQIW010006318">
    <property type="protein sequence ID" value="KAJ1368808.1"/>
    <property type="molecule type" value="Genomic_DNA"/>
</dbReference>
<feature type="non-terminal residue" evidence="1">
    <location>
        <position position="143"/>
    </location>
</feature>
<proteinExistence type="predicted"/>
<sequence length="143" mass="16783">LYDALHQCIFRCTKLVVRGRRDLVVMMLVVDSVERCSLPVLCGSQQRMVCGMPHPYYKRSTWSLPIHPSKSNTKIIGQVIMDFIAVTTLIILDKWCPHVNLKQHFTKKHKYEMDVKLIMHKKHFTKREVVEDEAPLILYMNKC</sequence>
<name>A0AAD5R3N6_PARTN</name>
<evidence type="ECO:0000313" key="2">
    <source>
        <dbReference type="Proteomes" id="UP001196413"/>
    </source>
</evidence>
<evidence type="ECO:0000313" key="1">
    <source>
        <dbReference type="EMBL" id="KAJ1368808.1"/>
    </source>
</evidence>
<protein>
    <submittedName>
        <fullName evidence="1">Uncharacterized protein</fullName>
    </submittedName>
</protein>
<accession>A0AAD5R3N6</accession>
<gene>
    <name evidence="1" type="ORF">KIN20_030139</name>
</gene>
<dbReference type="Proteomes" id="UP001196413">
    <property type="component" value="Unassembled WGS sequence"/>
</dbReference>
<reference evidence="1" key="1">
    <citation type="submission" date="2021-06" db="EMBL/GenBank/DDBJ databases">
        <title>Parelaphostrongylus tenuis whole genome reference sequence.</title>
        <authorList>
            <person name="Garwood T.J."/>
            <person name="Larsen P.A."/>
            <person name="Fountain-Jones N.M."/>
            <person name="Garbe J.R."/>
            <person name="Macchietto M.G."/>
            <person name="Kania S.A."/>
            <person name="Gerhold R.W."/>
            <person name="Richards J.E."/>
            <person name="Wolf T.M."/>
        </authorList>
    </citation>
    <scope>NUCLEOTIDE SEQUENCE</scope>
    <source>
        <strain evidence="1">MNPRO001-30</strain>
        <tissue evidence="1">Meninges</tissue>
    </source>
</reference>
<comment type="caution">
    <text evidence="1">The sequence shown here is derived from an EMBL/GenBank/DDBJ whole genome shotgun (WGS) entry which is preliminary data.</text>
</comment>
<organism evidence="1 2">
    <name type="scientific">Parelaphostrongylus tenuis</name>
    <name type="common">Meningeal worm</name>
    <dbReference type="NCBI Taxonomy" id="148309"/>
    <lineage>
        <taxon>Eukaryota</taxon>
        <taxon>Metazoa</taxon>
        <taxon>Ecdysozoa</taxon>
        <taxon>Nematoda</taxon>
        <taxon>Chromadorea</taxon>
        <taxon>Rhabditida</taxon>
        <taxon>Rhabditina</taxon>
        <taxon>Rhabditomorpha</taxon>
        <taxon>Strongyloidea</taxon>
        <taxon>Metastrongylidae</taxon>
        <taxon>Parelaphostrongylus</taxon>
    </lineage>
</organism>
<dbReference type="AlphaFoldDB" id="A0AAD5R3N6"/>
<keyword evidence="2" id="KW-1185">Reference proteome</keyword>